<keyword evidence="10" id="KW-0969">Cilium</keyword>
<protein>
    <submittedName>
        <fullName evidence="16">DHC_N1 domain-containing protein</fullName>
    </submittedName>
</protein>
<dbReference type="FunFam" id="3.20.180.20:FF:000001">
    <property type="entry name" value="Dynein axonemal heavy chain 5"/>
    <property type="match status" value="1"/>
</dbReference>
<dbReference type="GO" id="GO:0005874">
    <property type="term" value="C:microtubule"/>
    <property type="evidence" value="ECO:0007669"/>
    <property type="project" value="UniProtKB-KW"/>
</dbReference>
<organism evidence="16">
    <name type="scientific">Schistocephalus solidus</name>
    <name type="common">Tapeworm</name>
    <dbReference type="NCBI Taxonomy" id="70667"/>
    <lineage>
        <taxon>Eukaryota</taxon>
        <taxon>Metazoa</taxon>
        <taxon>Spiralia</taxon>
        <taxon>Lophotrochozoa</taxon>
        <taxon>Platyhelminthes</taxon>
        <taxon>Cestoda</taxon>
        <taxon>Eucestoda</taxon>
        <taxon>Diphyllobothriidea</taxon>
        <taxon>Diphyllobothriidae</taxon>
        <taxon>Schistocephalus</taxon>
    </lineage>
</organism>
<dbReference type="InterPro" id="IPR013594">
    <property type="entry name" value="Dynein_heavy_tail"/>
</dbReference>
<dbReference type="Gene3D" id="1.10.287.2620">
    <property type="match status" value="1"/>
</dbReference>
<dbReference type="Gene3D" id="3.40.50.300">
    <property type="entry name" value="P-loop containing nucleotide triphosphate hydrolases"/>
    <property type="match status" value="3"/>
</dbReference>
<evidence type="ECO:0000313" key="16">
    <source>
        <dbReference type="WBParaSite" id="SSLN_0001021701-mRNA-1"/>
    </source>
</evidence>
<reference evidence="16" key="1">
    <citation type="submission" date="2016-06" db="UniProtKB">
        <authorList>
            <consortium name="WormBaseParasite"/>
        </authorList>
    </citation>
    <scope>IDENTIFICATION</scope>
</reference>
<keyword evidence="13" id="KW-0966">Cell projection</keyword>
<feature type="compositionally biased region" description="Acidic residues" evidence="14">
    <location>
        <begin position="1104"/>
        <end position="1134"/>
    </location>
</feature>
<keyword evidence="4" id="KW-0493">Microtubule</keyword>
<dbReference type="InterPro" id="IPR027417">
    <property type="entry name" value="P-loop_NTPase"/>
</dbReference>
<comment type="subcellular location">
    <subcellularLocation>
        <location evidence="1">Cytoplasm</location>
        <location evidence="1">Cytoskeleton</location>
        <location evidence="1">Cilium axoneme</location>
    </subcellularLocation>
</comment>
<dbReference type="Pfam" id="PF08393">
    <property type="entry name" value="DHC_N2"/>
    <property type="match status" value="1"/>
</dbReference>
<feature type="region of interest" description="Disordered" evidence="14">
    <location>
        <begin position="1098"/>
        <end position="1138"/>
    </location>
</feature>
<keyword evidence="5" id="KW-0677">Repeat</keyword>
<feature type="domain" description="AAA+ ATPase" evidence="15">
    <location>
        <begin position="2040"/>
        <end position="2176"/>
    </location>
</feature>
<keyword evidence="11" id="KW-0505">Motor protein</keyword>
<evidence type="ECO:0000256" key="3">
    <source>
        <dbReference type="ARBA" id="ARBA00022490"/>
    </source>
</evidence>
<keyword evidence="8" id="KW-0243">Dynein</keyword>
<evidence type="ECO:0000256" key="7">
    <source>
        <dbReference type="ARBA" id="ARBA00022840"/>
    </source>
</evidence>
<dbReference type="Pfam" id="PF17857">
    <property type="entry name" value="AAA_lid_1"/>
    <property type="match status" value="1"/>
</dbReference>
<dbReference type="GO" id="GO:0005524">
    <property type="term" value="F:ATP binding"/>
    <property type="evidence" value="ECO:0007669"/>
    <property type="project" value="UniProtKB-KW"/>
</dbReference>
<dbReference type="Gene3D" id="3.20.180.20">
    <property type="entry name" value="Dynein heavy chain, N-terminal domain 2"/>
    <property type="match status" value="1"/>
</dbReference>
<dbReference type="FunFam" id="1.10.287.2620:FF:000001">
    <property type="entry name" value="Cytoplasmic dynein heavy chain 1"/>
    <property type="match status" value="1"/>
</dbReference>
<dbReference type="GO" id="GO:0045505">
    <property type="term" value="F:dynein intermediate chain binding"/>
    <property type="evidence" value="ECO:0007669"/>
    <property type="project" value="InterPro"/>
</dbReference>
<evidence type="ECO:0000256" key="10">
    <source>
        <dbReference type="ARBA" id="ARBA00023069"/>
    </source>
</evidence>
<dbReference type="Pfam" id="PF17852">
    <property type="entry name" value="Dynein_AAA_lid"/>
    <property type="match status" value="1"/>
</dbReference>
<evidence type="ECO:0000256" key="11">
    <source>
        <dbReference type="ARBA" id="ARBA00023175"/>
    </source>
</evidence>
<dbReference type="InterPro" id="IPR026983">
    <property type="entry name" value="DHC"/>
</dbReference>
<evidence type="ECO:0000256" key="6">
    <source>
        <dbReference type="ARBA" id="ARBA00022741"/>
    </source>
</evidence>
<dbReference type="Gene3D" id="1.10.472.130">
    <property type="match status" value="1"/>
</dbReference>
<name>A0A183T055_SCHSO</name>
<dbReference type="FunFam" id="1.20.58.1120:FF:000002">
    <property type="entry name" value="Dynein heavy chain 9, axonemal"/>
    <property type="match status" value="1"/>
</dbReference>
<dbReference type="FunFam" id="3.40.50.300:FF:000219">
    <property type="entry name" value="Dynein axonemal heavy chain 17"/>
    <property type="match status" value="1"/>
</dbReference>
<keyword evidence="7" id="KW-0067">ATP-binding</keyword>
<evidence type="ECO:0000256" key="14">
    <source>
        <dbReference type="SAM" id="MobiDB-lite"/>
    </source>
</evidence>
<keyword evidence="12" id="KW-0206">Cytoskeleton</keyword>
<evidence type="ECO:0000256" key="4">
    <source>
        <dbReference type="ARBA" id="ARBA00022701"/>
    </source>
</evidence>
<dbReference type="Gene3D" id="1.20.140.100">
    <property type="entry name" value="Dynein heavy chain, N-terminal domain 2"/>
    <property type="match status" value="1"/>
</dbReference>
<dbReference type="Gene3D" id="1.20.920.30">
    <property type="match status" value="1"/>
</dbReference>
<evidence type="ECO:0000256" key="9">
    <source>
        <dbReference type="ARBA" id="ARBA00023054"/>
    </source>
</evidence>
<feature type="domain" description="AAA+ ATPase" evidence="15">
    <location>
        <begin position="2654"/>
        <end position="2805"/>
    </location>
</feature>
<dbReference type="InterPro" id="IPR042222">
    <property type="entry name" value="Dynein_2_N"/>
</dbReference>
<dbReference type="FunFam" id="3.40.50.300:FF:000945">
    <property type="entry name" value="Dynein axonemal heavy chain 9"/>
    <property type="match status" value="1"/>
</dbReference>
<keyword evidence="9" id="KW-0175">Coiled coil</keyword>
<dbReference type="Pfam" id="PF08385">
    <property type="entry name" value="DHC_N1"/>
    <property type="match status" value="1"/>
</dbReference>
<sequence length="3148" mass="358587">LLPSTFGSTANSPVFITNSVLRQLPSSDAFRQHAVPDIDPASSFWHLLAGYSTRPHDAIHHIRTTRFSQPCRPTPARQATPATESPMKRPAIWTAKMSLDDIDDSRLRFVFEYLRAMSDMKIEKLLKLREDQASMDKILEYFESSDLSLLVIIFTFGGGLEVFFQYPPAMKNKALYFVKKERNSYEKGVDINLLKTNIVYGDMHKSPLHHFIAFVNTYCQEFGRKNLKVLSPIILNERNREGWPETLNEYIKRDLFNLQKKSDFVLARAEGRTYLAHPIGLEKIDQQDPISCHGDDVIGSLLYAIETAVVEWSNQINEILAQDSGQPVAEGQAPMPMYEFDFWNQRMTCMHDIYDQLVHPKVKKMASILEEHQSAYAAPFKEMFKKVVRVAFLTPLINYLSELENTQFDEIKPSIQPIVHILALIWVNCEYYRKTERMVIIITEIGNLLIQQARIFLDPSECIKEEPDEAMKKLNKSIEIFKHFRKVVEDYRINVKESCNEQNVEPSEWVFHSSWVFGRVDAFVERLEMIRAYFLTNIDYNRLEKVEALGVVGAVLSARLAEIYEEYLEAYKKFTDASMDCLSTDDDVFLKALKEYNKTIEQFDHRLCTIILKSFMHSGTVSGMFKTIYMYGPLLERPLIAPSFEPCYKQLLEGLHRELDECKLILDSHLDDESLMKKAICKSLPPSAGAMVWCLQILRRAQAAMKPLKHVDHPIFKSEMGEKLQKKFDELVGLLSDFRAKKLDEFCKSAPEKCTVNLKLPLLKRDPTTQLLEVNFDDQLVEVLREVHYLLMLSGEGACEHPIAPEWETVVFTPVDQIRSKLPPASIAVFEKTEPLREARLNLNQIAFAYNTIRRVTFTVEYPLIANEVDAFDKEIAPAFASLNWDRDNSEFINKNLATISDLRDRLLTAHDKLKKIEELAAQWNTVPLYQGKERKYDCLIPLEDRDTIKEARYRDMHNASEAILRLVAEILELYQADTESPEWKAYLEAMEDLILEGLTEAVRCSLSYLANHTDKNKTDMPLMDGKLVIDGTQLKFTPAMHEAQGESLMDLMDSLVQDITDQSRLIPLLTSNPPLPDLAAERAAAAAAAEAAAAAAAAAEAGEGAEEGEGEGEEAAETADDQDDSEEEADGEDEFRYSKTIKDSVGYSLQVMQTPEIAEMVMKITDHVTTVMRNATDYQTNLETNYAFYWAEDRREFIRQFCLYGRLLTNEDINAAGEIEAPENPPTLEQFRDIILRYDKVFEEVGNLEDAHTFDNWMRVDLKPFKSALLSAIRQWSDKFKQYLTDHVTNTLNGLNSFIHDSNIDLKITGSPEKVGYDKLVVVLERLKLIRDAEDATDAGFEPLRETVALLKEFGEELPDAVTKLLEVLPEQWNELKNAAVVCKQKMQPLQEREVQNIRTMSVTYDEQAVSLHKEFLSSEIFKYDCVEPYKKLDDWNEKLMAIEQGVAAMQASAKSFEVRDIPTYMDLKAMRREMKATKNVWDLIYMFQSYVSTWKQLSWKAVDFAHIEDVIRGISLDMRTVDKEVKKWPMFQGLEAALKDISVSMSAVADLQNPAVKDRHWVELMHDTGAVIDISDSTSLADLMSLNLHKFEDEVHGIVSKATNEQKIEGDLRKIDLAWKDLCFEYEKHERTNLLLPKSTEELTATLEESQVKILDMLGNRDNAFSFVRISYWNKTLLTTDKVLSLWFETQRVWSGLESIFVLCDDIRAQLPKDTELFFEHDKEFKQMIEEFSKKPKVIDATTSQAELFENLQAVRDGFAICEKALAVYLETKRLAFPRFYFVSQADLMDIVSNGKTPKKVMKHLSKLFDSICNLHTDGSNNSLRAKKMEAKDGEVVKLLTPFNLSGQVEEWLNSTLNEMVHTMRLTLAEAVAAYEEKPRDQWIFDYPAQIALTGSQIGWNAEVQIAFARLEEGLENAMKEYNKKQISALGTLIQMLLTDLTPGDRQKIMTLCTIDVHNRDAVAKLISTKVDNSKAFSWLSQLRHRWGEAEKDCFANICDAQFRYGHEYLGCTPRLVVTPLTDRCYITLTQSLHLCMSGAPAGPAGTGKTETTKDLGRALGVMVYVFNCSEQMDYKSVGNIYKGLAQAGSWGCFDEFNRIAVEVLSVIAVQVKCIQDAIKMRKITFDFLGEIIPLNPAVGLFITMNPGYAGRTELPENLKALFRPCAMVVPDFGLICEIMLVAQGFLEARMLARKFITLYQLCKELLSKQDHYDWGLRAIKSVLVVAGSLKRGNPDMAEDAVLMRALRDFNTPKIVTEDLPVFLGLIKDLFPALDAPRNRNPKFEADIKKATEDLGLQTEDAFILKVVQLDELFAVRHSVFIVGNAGTGKSEVWKTLFHTHLMLNHTPTAVDLDPKAVTNDELFGIINPATREWKDGLFSTVMRDLANLTHQGPKWIVLDGDIDPMWIESLNTVMDDNKILTLASNERIPLTPTMRLLFEISHLKTATPATVSRAGILYINPGDLGWLPYVHSWLDARVKKGVVLSRAERPALSICFDKYVGPCLDEVNTKLKKITPIPDLAHVNMLCYLLECMLEKQKNSKDHREFTKEHYEMLFCFCCVWAFGGCLFKDQQGDYRQDFAKWWAAEFKQIKFPSTGTVFDFYWSLKTRKFEPWSSLLVPFKRDSEQPLQNCLVPTVETLRVRFFLDMLVEHGRPVMLVGGAGTGKSVLLKDMFAHLSIDVFMVKNISFNFYTTSQMLQNVLDNSLEKKAGKNYGPPGQFRMIYFIDDLNMPEVDQYFTVQPHTLMRQHIDHSHYYDRTKMTLKIVHKTQYVAAMNPTSGSFTIQDRLQRHFATFALSFPDETAVKTIYTTILTQHMRETGMSPAIIRLASHLVDAGVMIHDKISASFLPTAIRFHYVFNLRDLSNIFQGILFSEAEVIKTPLALVRLYRHEAERVYADKMVSKDDIASACKFISQGLGSAFGELSSDDVNANPLSFCHFCKGLEADKQYTEIPSMEHMTSILVEALDTYNESFAVMNLVLFGDAVEHIMRISRILEMPRGNCLLVGVGGSGKQSLSRLASFIVGFEVSQIVLRKNFGMPELLQHLAGLFMKAGMKSMPLVFLMTDAQVADESFLVCINDFLSSGEIAGLFNDEDVETIVNGIRSEAKAMGYIDTKDSCWKFFIEKVRKTLRVSATCYFYDCLDCK</sequence>
<dbReference type="InterPro" id="IPR013602">
    <property type="entry name" value="Dynein_heavy_linker"/>
</dbReference>
<dbReference type="PANTHER" id="PTHR45703">
    <property type="entry name" value="DYNEIN HEAVY CHAIN"/>
    <property type="match status" value="1"/>
</dbReference>
<proteinExistence type="inferred from homology"/>
<dbReference type="GO" id="GO:0030286">
    <property type="term" value="C:dynein complex"/>
    <property type="evidence" value="ECO:0007669"/>
    <property type="project" value="UniProtKB-KW"/>
</dbReference>
<dbReference type="Pfam" id="PF12780">
    <property type="entry name" value="AAA_8"/>
    <property type="match status" value="1"/>
</dbReference>
<evidence type="ECO:0000256" key="2">
    <source>
        <dbReference type="ARBA" id="ARBA00008887"/>
    </source>
</evidence>
<dbReference type="WBParaSite" id="SSLN_0001021701-mRNA-1">
    <property type="protein sequence ID" value="SSLN_0001021701-mRNA-1"/>
    <property type="gene ID" value="SSLN_0001021701"/>
</dbReference>
<dbReference type="InterPro" id="IPR041466">
    <property type="entry name" value="Dynein_AAA5_ext"/>
</dbReference>
<dbReference type="FunFam" id="1.20.920.30:FF:000003">
    <property type="entry name" value="Dynein axonemal heavy chain 17"/>
    <property type="match status" value="1"/>
</dbReference>
<dbReference type="SUPFAM" id="SSF52540">
    <property type="entry name" value="P-loop containing nucleoside triphosphate hydrolases"/>
    <property type="match status" value="4"/>
</dbReference>
<dbReference type="Pfam" id="PF12775">
    <property type="entry name" value="AAA_7"/>
    <property type="match status" value="1"/>
</dbReference>
<dbReference type="InterPro" id="IPR003593">
    <property type="entry name" value="AAA+_ATPase"/>
</dbReference>
<comment type="similarity">
    <text evidence="2">Belongs to the dynein heavy chain family.</text>
</comment>
<dbReference type="Gene3D" id="1.20.58.1120">
    <property type="match status" value="1"/>
</dbReference>
<dbReference type="Gene3D" id="1.10.8.710">
    <property type="match status" value="1"/>
</dbReference>
<evidence type="ECO:0000259" key="15">
    <source>
        <dbReference type="SMART" id="SM00382"/>
    </source>
</evidence>
<dbReference type="InterPro" id="IPR035699">
    <property type="entry name" value="AAA_6"/>
</dbReference>
<keyword evidence="6" id="KW-0547">Nucleotide-binding</keyword>
<evidence type="ECO:0000256" key="8">
    <source>
        <dbReference type="ARBA" id="ARBA00023017"/>
    </source>
</evidence>
<dbReference type="InterPro" id="IPR024317">
    <property type="entry name" value="Dynein_heavy_chain_D4_dom"/>
</dbReference>
<dbReference type="FunFam" id="1.10.8.710:FF:000002">
    <property type="entry name" value="dynein heavy chain 17, axonemal"/>
    <property type="match status" value="1"/>
</dbReference>
<dbReference type="Pfam" id="PF12774">
    <property type="entry name" value="AAA_6"/>
    <property type="match status" value="1"/>
</dbReference>
<dbReference type="InterPro" id="IPR043157">
    <property type="entry name" value="Dynein_AAA1S"/>
</dbReference>
<dbReference type="GO" id="GO:0007018">
    <property type="term" value="P:microtubule-based movement"/>
    <property type="evidence" value="ECO:0007669"/>
    <property type="project" value="InterPro"/>
</dbReference>
<accession>A0A183T055</accession>
<dbReference type="GO" id="GO:0031514">
    <property type="term" value="C:motile cilium"/>
    <property type="evidence" value="ECO:0007669"/>
    <property type="project" value="UniProtKB-ARBA"/>
</dbReference>
<dbReference type="InterPro" id="IPR041589">
    <property type="entry name" value="DNAH3_AAA_lid_1"/>
</dbReference>
<dbReference type="GO" id="GO:0051959">
    <property type="term" value="F:dynein light intermediate chain binding"/>
    <property type="evidence" value="ECO:0007669"/>
    <property type="project" value="InterPro"/>
</dbReference>
<dbReference type="InterPro" id="IPR042228">
    <property type="entry name" value="Dynein_linker_3"/>
</dbReference>
<evidence type="ECO:0000256" key="12">
    <source>
        <dbReference type="ARBA" id="ARBA00023212"/>
    </source>
</evidence>
<evidence type="ECO:0000256" key="1">
    <source>
        <dbReference type="ARBA" id="ARBA00004430"/>
    </source>
</evidence>
<evidence type="ECO:0000256" key="13">
    <source>
        <dbReference type="ARBA" id="ARBA00023273"/>
    </source>
</evidence>
<dbReference type="GO" id="GO:0005930">
    <property type="term" value="C:axoneme"/>
    <property type="evidence" value="ECO:0007669"/>
    <property type="project" value="UniProtKB-SubCell"/>
</dbReference>
<evidence type="ECO:0000256" key="5">
    <source>
        <dbReference type="ARBA" id="ARBA00022737"/>
    </source>
</evidence>
<keyword evidence="3" id="KW-0963">Cytoplasm</keyword>
<dbReference type="SMART" id="SM00382">
    <property type="entry name" value="AAA"/>
    <property type="match status" value="2"/>
</dbReference>
<dbReference type="PANTHER" id="PTHR45703:SF8">
    <property type="entry name" value="DYNEINS HEAVY CHAIN"/>
    <property type="match status" value="1"/>
</dbReference>